<dbReference type="Proteomes" id="UP000325313">
    <property type="component" value="Unassembled WGS sequence"/>
</dbReference>
<dbReference type="AlphaFoldDB" id="A0A5B0LX83"/>
<feature type="compositionally biased region" description="Acidic residues" evidence="1">
    <location>
        <begin position="525"/>
        <end position="544"/>
    </location>
</feature>
<organism evidence="2 3">
    <name type="scientific">Puccinia graminis f. sp. tritici</name>
    <dbReference type="NCBI Taxonomy" id="56615"/>
    <lineage>
        <taxon>Eukaryota</taxon>
        <taxon>Fungi</taxon>
        <taxon>Dikarya</taxon>
        <taxon>Basidiomycota</taxon>
        <taxon>Pucciniomycotina</taxon>
        <taxon>Pucciniomycetes</taxon>
        <taxon>Pucciniales</taxon>
        <taxon>Pucciniaceae</taxon>
        <taxon>Puccinia</taxon>
    </lineage>
</organism>
<dbReference type="InterPro" id="IPR052833">
    <property type="entry name" value="Telomeric_DNA-bd_trans-reg"/>
</dbReference>
<feature type="region of interest" description="Disordered" evidence="1">
    <location>
        <begin position="302"/>
        <end position="415"/>
    </location>
</feature>
<comment type="caution">
    <text evidence="2">The sequence shown here is derived from an EMBL/GenBank/DDBJ whole genome shotgun (WGS) entry which is preliminary data.</text>
</comment>
<feature type="region of interest" description="Disordered" evidence="1">
    <location>
        <begin position="678"/>
        <end position="710"/>
    </location>
</feature>
<dbReference type="EMBL" id="VDEP01000505">
    <property type="protein sequence ID" value="KAA1068706.1"/>
    <property type="molecule type" value="Genomic_DNA"/>
</dbReference>
<name>A0A5B0LX83_PUCGR</name>
<evidence type="ECO:0000313" key="3">
    <source>
        <dbReference type="Proteomes" id="UP000325313"/>
    </source>
</evidence>
<sequence>MGDSRRRTSQDLTEQQPTDLITPLVVDPLLLLTTTTTATQQQQPSSSTTTTLSSKTTRLPKSKLIQSNQLNQAAQQALEGVWETLQIANQANDQLKISRNLDRQFGELHASAAPFKQDALALIWPQCLTNKTVKTAFNSRSSPVYFAIRRANIAFVAEYVLYAMPGEEAYGKNDIVFACEGFLPLVLDPQLVLEPQSWKLFNELKVQIYIQRLDQSGQEEADSRVLPNLFVESLSSYSGLEVPLESEIEFDKLATETKEELIGAGADLELLQSRHPYGKFAIWALEFLHRCASRVDEEAQEYEQLQQSRQNESTRRDPKARKRGRTGEEAGPRPSDGPHGLTSSSSSLPVPSTSLPPPPTPSSPPSPSSAAALNGDINVGPVSEEEYPQEGGEHGSKGYNPYRLGRGKGPTSMPRRRWTQEEYELLLEEVRLHSNKYDCMAQIMKRHGKGGEISEVLKDQNNVSLKDKARNLTMEWQRHGYPEDKPWLKEAFARFSVKNMKRAHPRGRGSATGDPDGLGTTLGGEGDEEIMGGGGEEQEQEDDDRTPRHAKRPRPNLPVNNNPHHHHHHHPQLQEEDGSSHLEDIGVLPAFEFPSVDGFDPFDPSPDRSPRLNLADSSSHLPTLSLDIPLQELDEFLLLNSHNNTHHSSCTTAEPATAVPATIGCTAEELAQIHPLLASTGPSSSSSTSLATAPPGAALTPTSAPAFAPSSQPIDAALEKALEKALDKAFDSAFHSQLDVRLDVRLDSGLHSGLEMTGLVDLAGLERISQPAQEATTTTICETHVPTTLQSTATEHSLLALSSSSSHSLDHLVAQITASSELLPSSTNLPLPLPTTTSSSSSGSVTTTTPVPGFSKPVDLPAINPGSGALEARPSGSADPDPDPDAGEPQSGIGAHQLLLVDPALL</sequence>
<feature type="compositionally biased region" description="Pro residues" evidence="1">
    <location>
        <begin position="354"/>
        <end position="367"/>
    </location>
</feature>
<dbReference type="PANTHER" id="PTHR47807:SF1">
    <property type="entry name" value="PROTEIN TBF1"/>
    <property type="match status" value="1"/>
</dbReference>
<evidence type="ECO:0008006" key="4">
    <source>
        <dbReference type="Google" id="ProtNLM"/>
    </source>
</evidence>
<feature type="compositionally biased region" description="Low complexity" evidence="1">
    <location>
        <begin position="678"/>
        <end position="706"/>
    </location>
</feature>
<feature type="region of interest" description="Disordered" evidence="1">
    <location>
        <begin position="824"/>
        <end position="906"/>
    </location>
</feature>
<feature type="region of interest" description="Disordered" evidence="1">
    <location>
        <begin position="500"/>
        <end position="578"/>
    </location>
</feature>
<feature type="region of interest" description="Disordered" evidence="1">
    <location>
        <begin position="36"/>
        <end position="58"/>
    </location>
</feature>
<reference evidence="2 3" key="1">
    <citation type="submission" date="2019-05" db="EMBL/GenBank/DDBJ databases">
        <title>Emergence of the Ug99 lineage of the wheat stem rust pathogen through somatic hybridization.</title>
        <authorList>
            <person name="Li F."/>
            <person name="Upadhyaya N.M."/>
            <person name="Sperschneider J."/>
            <person name="Matny O."/>
            <person name="Nguyen-Phuc H."/>
            <person name="Mago R."/>
            <person name="Raley C."/>
            <person name="Miller M.E."/>
            <person name="Silverstein K.A.T."/>
            <person name="Henningsen E."/>
            <person name="Hirsch C.D."/>
            <person name="Visser B."/>
            <person name="Pretorius Z.A."/>
            <person name="Steffenson B.J."/>
            <person name="Schwessinger B."/>
            <person name="Dodds P.N."/>
            <person name="Figueroa M."/>
        </authorList>
    </citation>
    <scope>NUCLEOTIDE SEQUENCE [LARGE SCALE GENOMIC DNA]</scope>
    <source>
        <strain evidence="2 3">Ug99</strain>
    </source>
</reference>
<evidence type="ECO:0000313" key="2">
    <source>
        <dbReference type="EMBL" id="KAA1068706.1"/>
    </source>
</evidence>
<proteinExistence type="predicted"/>
<dbReference type="PANTHER" id="PTHR47807">
    <property type="entry name" value="PROTEIN TBF1"/>
    <property type="match status" value="1"/>
</dbReference>
<feature type="compositionally biased region" description="Low complexity" evidence="1">
    <location>
        <begin position="824"/>
        <end position="850"/>
    </location>
</feature>
<protein>
    <recommendedName>
        <fullName evidence="4">Myb-like domain-containing protein</fullName>
    </recommendedName>
</protein>
<accession>A0A5B0LX83</accession>
<feature type="region of interest" description="Disordered" evidence="1">
    <location>
        <begin position="597"/>
        <end position="616"/>
    </location>
</feature>
<gene>
    <name evidence="2" type="ORF">PGTUg99_036463</name>
</gene>
<evidence type="ECO:0000256" key="1">
    <source>
        <dbReference type="SAM" id="MobiDB-lite"/>
    </source>
</evidence>
<feature type="compositionally biased region" description="Low complexity" evidence="1">
    <location>
        <begin position="341"/>
        <end position="353"/>
    </location>
</feature>